<reference evidence="1" key="2">
    <citation type="submission" date="2020-09" db="EMBL/GenBank/DDBJ databases">
        <authorList>
            <person name="Sun Q."/>
            <person name="Zhou Y."/>
        </authorList>
    </citation>
    <scope>NUCLEOTIDE SEQUENCE</scope>
    <source>
        <strain evidence="1">CGMCC 1.15178</strain>
    </source>
</reference>
<organism evidence="1 2">
    <name type="scientific">Paenibacillus nasutitermitis</name>
    <dbReference type="NCBI Taxonomy" id="1652958"/>
    <lineage>
        <taxon>Bacteria</taxon>
        <taxon>Bacillati</taxon>
        <taxon>Bacillota</taxon>
        <taxon>Bacilli</taxon>
        <taxon>Bacillales</taxon>
        <taxon>Paenibacillaceae</taxon>
        <taxon>Paenibacillus</taxon>
    </lineage>
</organism>
<dbReference type="RefSeq" id="WP_188991367.1">
    <property type="nucleotide sequence ID" value="NZ_BMHP01000001.1"/>
</dbReference>
<name>A0A917DS62_9BACL</name>
<proteinExistence type="predicted"/>
<protein>
    <submittedName>
        <fullName evidence="1">Uncharacterized protein</fullName>
    </submittedName>
</protein>
<dbReference type="AlphaFoldDB" id="A0A917DS62"/>
<comment type="caution">
    <text evidence="1">The sequence shown here is derived from an EMBL/GenBank/DDBJ whole genome shotgun (WGS) entry which is preliminary data.</text>
</comment>
<evidence type="ECO:0000313" key="1">
    <source>
        <dbReference type="EMBL" id="GGD61833.1"/>
    </source>
</evidence>
<accession>A0A917DS62</accession>
<reference evidence="1" key="1">
    <citation type="journal article" date="2014" name="Int. J. Syst. Evol. Microbiol.">
        <title>Complete genome sequence of Corynebacterium casei LMG S-19264T (=DSM 44701T), isolated from a smear-ripened cheese.</title>
        <authorList>
            <consortium name="US DOE Joint Genome Institute (JGI-PGF)"/>
            <person name="Walter F."/>
            <person name="Albersmeier A."/>
            <person name="Kalinowski J."/>
            <person name="Ruckert C."/>
        </authorList>
    </citation>
    <scope>NUCLEOTIDE SEQUENCE</scope>
    <source>
        <strain evidence="1">CGMCC 1.15178</strain>
    </source>
</reference>
<dbReference type="Gene3D" id="3.20.20.80">
    <property type="entry name" value="Glycosidases"/>
    <property type="match status" value="1"/>
</dbReference>
<dbReference type="Proteomes" id="UP000612456">
    <property type="component" value="Unassembled WGS sequence"/>
</dbReference>
<sequence length="152" mass="18006">MSPLSSIYPQSVDGQSAIRVIRRRYSYREELETAVWDALNRLLGDYRTLPAPRDIRSVGVFYFLWHGSNDTREYKNIYNNTETFVADSHAYLDPASDVSPDPGHFSYWVEPLLSYYRSDEAWIVRRHLKLPIAIFTKNVDFYRIFVYIRIKQ</sequence>
<gene>
    <name evidence="1" type="ORF">GCM10010911_19690</name>
</gene>
<keyword evidence="2" id="KW-1185">Reference proteome</keyword>
<dbReference type="EMBL" id="BMHP01000001">
    <property type="protein sequence ID" value="GGD61833.1"/>
    <property type="molecule type" value="Genomic_DNA"/>
</dbReference>
<evidence type="ECO:0000313" key="2">
    <source>
        <dbReference type="Proteomes" id="UP000612456"/>
    </source>
</evidence>